<dbReference type="Gene3D" id="1.10.10.10">
    <property type="entry name" value="Winged helix-like DNA-binding domain superfamily/Winged helix DNA-binding domain"/>
    <property type="match status" value="1"/>
</dbReference>
<dbReference type="InterPro" id="IPR029016">
    <property type="entry name" value="GAF-like_dom_sf"/>
</dbReference>
<keyword evidence="1" id="KW-0805">Transcription regulation</keyword>
<evidence type="ECO:0000256" key="2">
    <source>
        <dbReference type="ARBA" id="ARBA00023125"/>
    </source>
</evidence>
<feature type="compositionally biased region" description="Basic and acidic residues" evidence="4">
    <location>
        <begin position="256"/>
        <end position="267"/>
    </location>
</feature>
<dbReference type="InterPro" id="IPR014757">
    <property type="entry name" value="Tscrpt_reg_IclR_C"/>
</dbReference>
<dbReference type="SUPFAM" id="SSF55781">
    <property type="entry name" value="GAF domain-like"/>
    <property type="match status" value="1"/>
</dbReference>
<keyword evidence="3" id="KW-0804">Transcription</keyword>
<evidence type="ECO:0000256" key="4">
    <source>
        <dbReference type="SAM" id="MobiDB-lite"/>
    </source>
</evidence>
<accession>A0ABY5MMX9</accession>
<dbReference type="PROSITE" id="PS51077">
    <property type="entry name" value="HTH_ICLR"/>
    <property type="match status" value="1"/>
</dbReference>
<name>A0ABY5MMX9_9HYPH</name>
<dbReference type="RefSeq" id="WP_338530435.1">
    <property type="nucleotide sequence ID" value="NZ_CP030941.1"/>
</dbReference>
<evidence type="ECO:0000313" key="8">
    <source>
        <dbReference type="Proteomes" id="UP001342418"/>
    </source>
</evidence>
<organism evidence="7 8">
    <name type="scientific">Nitratireductor thuwali</name>
    <dbReference type="NCBI Taxonomy" id="2267699"/>
    <lineage>
        <taxon>Bacteria</taxon>
        <taxon>Pseudomonadati</taxon>
        <taxon>Pseudomonadota</taxon>
        <taxon>Alphaproteobacteria</taxon>
        <taxon>Hyphomicrobiales</taxon>
        <taxon>Phyllobacteriaceae</taxon>
        <taxon>Nitratireductor</taxon>
    </lineage>
</organism>
<sequence>MDGIVVAQINGSVVKAFAILKLFSQERPELTAADVARETGMNAITAHRFLRTLEHVGALVAVTKGIYRLGYVFADLGDRVLRNDALARLLQPFLNRLTEELQEATMATVFRSDMVTCIARATSKRSLSVDIRVGTQLEAYCTAHGKTWLAYMPDHERERYLQSVERVRFTTNTIIDLEALNAELEKVREQRYAINDSEREDGIRAVAVPILTRTGRMIAGISAFGPSSRFTESAMQTALGRLRATAQEVEDSLYGAERRPVGPDVRAKPAPQE</sequence>
<dbReference type="PANTHER" id="PTHR30136">
    <property type="entry name" value="HELIX-TURN-HELIX TRANSCRIPTIONAL REGULATOR, ICLR FAMILY"/>
    <property type="match status" value="1"/>
</dbReference>
<reference evidence="7 8" key="1">
    <citation type="submission" date="2018-07" db="EMBL/GenBank/DDBJ databases">
        <title>Genome sequence of Nitratireductor thuwali#1536.</title>
        <authorList>
            <person name="Michoud G."/>
            <person name="Merlino G."/>
            <person name="Sefrji F.O."/>
            <person name="Daffonchio D."/>
        </authorList>
    </citation>
    <scope>NUCLEOTIDE SEQUENCE [LARGE SCALE GENOMIC DNA]</scope>
    <source>
        <strain evidence="8">Nit1536</strain>
    </source>
</reference>
<dbReference type="InterPro" id="IPR036390">
    <property type="entry name" value="WH_DNA-bd_sf"/>
</dbReference>
<keyword evidence="2" id="KW-0238">DNA-binding</keyword>
<feature type="region of interest" description="Disordered" evidence="4">
    <location>
        <begin position="250"/>
        <end position="273"/>
    </location>
</feature>
<gene>
    <name evidence="7" type="primary">pcaR_2</name>
    <name evidence="7" type="ORF">NTH_02659</name>
</gene>
<dbReference type="Pfam" id="PF01614">
    <property type="entry name" value="IclR_C"/>
    <property type="match status" value="1"/>
</dbReference>
<dbReference type="InterPro" id="IPR036388">
    <property type="entry name" value="WH-like_DNA-bd_sf"/>
</dbReference>
<keyword evidence="8" id="KW-1185">Reference proteome</keyword>
<dbReference type="Pfam" id="PF09339">
    <property type="entry name" value="HTH_IclR"/>
    <property type="match status" value="1"/>
</dbReference>
<dbReference type="Gene3D" id="3.30.450.40">
    <property type="match status" value="1"/>
</dbReference>
<dbReference type="SUPFAM" id="SSF46785">
    <property type="entry name" value="Winged helix' DNA-binding domain"/>
    <property type="match status" value="1"/>
</dbReference>
<dbReference type="InterPro" id="IPR005471">
    <property type="entry name" value="Tscrpt_reg_IclR_N"/>
</dbReference>
<dbReference type="InterPro" id="IPR050707">
    <property type="entry name" value="HTH_MetabolicPath_Reg"/>
</dbReference>
<dbReference type="PROSITE" id="PS51078">
    <property type="entry name" value="ICLR_ED"/>
    <property type="match status" value="1"/>
</dbReference>
<dbReference type="EMBL" id="CP030941">
    <property type="protein sequence ID" value="UUP18179.1"/>
    <property type="molecule type" value="Genomic_DNA"/>
</dbReference>
<dbReference type="SMART" id="SM00346">
    <property type="entry name" value="HTH_ICLR"/>
    <property type="match status" value="1"/>
</dbReference>
<evidence type="ECO:0000256" key="3">
    <source>
        <dbReference type="ARBA" id="ARBA00023163"/>
    </source>
</evidence>
<protein>
    <submittedName>
        <fullName evidence="7">Pca regulon regulatory protein</fullName>
    </submittedName>
</protein>
<feature type="domain" description="HTH iclR-type" evidence="5">
    <location>
        <begin position="10"/>
        <end position="71"/>
    </location>
</feature>
<proteinExistence type="predicted"/>
<dbReference type="PANTHER" id="PTHR30136:SF35">
    <property type="entry name" value="HTH-TYPE TRANSCRIPTIONAL REGULATOR RV1719"/>
    <property type="match status" value="1"/>
</dbReference>
<evidence type="ECO:0000259" key="6">
    <source>
        <dbReference type="PROSITE" id="PS51078"/>
    </source>
</evidence>
<dbReference type="Proteomes" id="UP001342418">
    <property type="component" value="Chromosome"/>
</dbReference>
<feature type="domain" description="IclR-ED" evidence="6">
    <location>
        <begin position="72"/>
        <end position="255"/>
    </location>
</feature>
<evidence type="ECO:0000259" key="5">
    <source>
        <dbReference type="PROSITE" id="PS51077"/>
    </source>
</evidence>
<evidence type="ECO:0000256" key="1">
    <source>
        <dbReference type="ARBA" id="ARBA00023015"/>
    </source>
</evidence>
<evidence type="ECO:0000313" key="7">
    <source>
        <dbReference type="EMBL" id="UUP18179.1"/>
    </source>
</evidence>